<dbReference type="EMBL" id="JAPWIJ010000012">
    <property type="protein sequence ID" value="MCZ4521584.1"/>
    <property type="molecule type" value="Genomic_DNA"/>
</dbReference>
<reference evidence="2" key="1">
    <citation type="submission" date="2022-12" db="EMBL/GenBank/DDBJ databases">
        <authorList>
            <person name="Krivoruchko A.V."/>
            <person name="Elkin A."/>
        </authorList>
    </citation>
    <scope>NUCLEOTIDE SEQUENCE</scope>
    <source>
        <strain evidence="2">IEGM 1391</strain>
    </source>
</reference>
<dbReference type="Gene3D" id="1.10.260.130">
    <property type="match status" value="1"/>
</dbReference>
<dbReference type="InterPro" id="IPR005152">
    <property type="entry name" value="Lipase_secreted"/>
</dbReference>
<dbReference type="PANTHER" id="PTHR34853:SF1">
    <property type="entry name" value="LIPASE 5"/>
    <property type="match status" value="1"/>
</dbReference>
<dbReference type="Pfam" id="PF03583">
    <property type="entry name" value="LIP"/>
    <property type="match status" value="1"/>
</dbReference>
<comment type="caution">
    <text evidence="2">The sequence shown here is derived from an EMBL/GenBank/DDBJ whole genome shotgun (WGS) entry which is preliminary data.</text>
</comment>
<protein>
    <submittedName>
        <fullName evidence="2">Lipase</fullName>
    </submittedName>
</protein>
<keyword evidence="3" id="KW-1185">Reference proteome</keyword>
<name>A0ABT4MLP6_9NOCA</name>
<dbReference type="PIRSF" id="PIRSF029171">
    <property type="entry name" value="Esterase_LipA"/>
    <property type="match status" value="1"/>
</dbReference>
<feature type="region of interest" description="Disordered" evidence="1">
    <location>
        <begin position="1"/>
        <end position="30"/>
    </location>
</feature>
<proteinExistence type="predicted"/>
<dbReference type="RefSeq" id="WP_269608040.1">
    <property type="nucleotide sequence ID" value="NZ_JAPWIJ010000012.1"/>
</dbReference>
<dbReference type="InterPro" id="IPR029058">
    <property type="entry name" value="AB_hydrolase_fold"/>
</dbReference>
<accession>A0ABT4MLP6</accession>
<organism evidence="2 3">
    <name type="scientific">Rhodococcus ruber</name>
    <dbReference type="NCBI Taxonomy" id="1830"/>
    <lineage>
        <taxon>Bacteria</taxon>
        <taxon>Bacillati</taxon>
        <taxon>Actinomycetota</taxon>
        <taxon>Actinomycetes</taxon>
        <taxon>Mycobacteriales</taxon>
        <taxon>Nocardiaceae</taxon>
        <taxon>Rhodococcus</taxon>
    </lineage>
</organism>
<dbReference type="Gene3D" id="3.40.50.1820">
    <property type="entry name" value="alpha/beta hydrolase"/>
    <property type="match status" value="1"/>
</dbReference>
<dbReference type="Proteomes" id="UP001081071">
    <property type="component" value="Unassembled WGS sequence"/>
</dbReference>
<evidence type="ECO:0000313" key="2">
    <source>
        <dbReference type="EMBL" id="MCZ4521584.1"/>
    </source>
</evidence>
<dbReference type="PANTHER" id="PTHR34853">
    <property type="match status" value="1"/>
</dbReference>
<dbReference type="SUPFAM" id="SSF53474">
    <property type="entry name" value="alpha/beta-Hydrolases"/>
    <property type="match status" value="1"/>
</dbReference>
<evidence type="ECO:0000256" key="1">
    <source>
        <dbReference type="SAM" id="MobiDB-lite"/>
    </source>
</evidence>
<sequence length="437" mass="46856">MSIEPDAASTGRPRAAADRTGTESNITIPSMDPFYRAPAGFERAEPGTVLRSRKVTLALFGVIRQKVSAWQLLYRTTSLDGAARVAVTTVILPVGGRQRSQRALLSYQCAIDAVSDRCFPSYVLRAGARAVGSVPQFEFMIILYALRRGWVLSLPDHEGMNGQWGAPVEPGYCTLDGVRAALSFEPLDLAATTPVALWGYSGGGLATSWAAEAAAEYAPELDIVGAALGSPVGDPGSAFARLNGTMFAALPAMVVEGLRRTYPVLDRLVREHVAAAGLETLSSLHRKTTVHAVASMVMHDLERHLDMPMADLLATPEMVQIFQDIQPGKSAPQFPLLVVQAVHDPMIDVDDVDGQVRRYRAAGANVTYIRDRLSEHLSLHPIAAPVTLDWLSDRFAGRPTDESSTNTVWSLAGSLPGLRGLLGLAMSTGRAFAGRIG</sequence>
<gene>
    <name evidence="2" type="ORF">O4220_23950</name>
</gene>
<evidence type="ECO:0000313" key="3">
    <source>
        <dbReference type="Proteomes" id="UP001081071"/>
    </source>
</evidence>